<organism evidence="1 2">
    <name type="scientific">Cotesia congregata</name>
    <name type="common">Parasitoid wasp</name>
    <name type="synonym">Apanteles congregatus</name>
    <dbReference type="NCBI Taxonomy" id="51543"/>
    <lineage>
        <taxon>Eukaryota</taxon>
        <taxon>Metazoa</taxon>
        <taxon>Ecdysozoa</taxon>
        <taxon>Arthropoda</taxon>
        <taxon>Hexapoda</taxon>
        <taxon>Insecta</taxon>
        <taxon>Pterygota</taxon>
        <taxon>Neoptera</taxon>
        <taxon>Endopterygota</taxon>
        <taxon>Hymenoptera</taxon>
        <taxon>Apocrita</taxon>
        <taxon>Ichneumonoidea</taxon>
        <taxon>Braconidae</taxon>
        <taxon>Microgastrinae</taxon>
        <taxon>Cotesia</taxon>
    </lineage>
</organism>
<reference evidence="1" key="1">
    <citation type="submission" date="2021-04" db="EMBL/GenBank/DDBJ databases">
        <authorList>
            <person name="Chebbi M.A.C M."/>
        </authorList>
    </citation>
    <scope>NUCLEOTIDE SEQUENCE</scope>
</reference>
<accession>A0A8J2HI19</accession>
<dbReference type="AlphaFoldDB" id="A0A8J2HI19"/>
<keyword evidence="2" id="KW-1185">Reference proteome</keyword>
<dbReference type="Proteomes" id="UP000786811">
    <property type="component" value="Unassembled WGS sequence"/>
</dbReference>
<sequence>MKTEFSDMDATEMINSLTEKFNTDNTSRSIRVQILTLLPLSWSVHKVMEVIGASEYMVRVAKNLVAADGILSVPTKKTGKIQNHKSVRF</sequence>
<dbReference type="EMBL" id="CAJNRD030001122">
    <property type="protein sequence ID" value="CAG5100543.1"/>
    <property type="molecule type" value="Genomic_DNA"/>
</dbReference>
<evidence type="ECO:0000313" key="1">
    <source>
        <dbReference type="EMBL" id="CAG5100543.1"/>
    </source>
</evidence>
<comment type="caution">
    <text evidence="1">The sequence shown here is derived from an EMBL/GenBank/DDBJ whole genome shotgun (WGS) entry which is preliminary data.</text>
</comment>
<dbReference type="OrthoDB" id="7697689at2759"/>
<proteinExistence type="predicted"/>
<protein>
    <submittedName>
        <fullName evidence="1">Uncharacterized protein</fullName>
    </submittedName>
</protein>
<name>A0A8J2HI19_COTCN</name>
<evidence type="ECO:0000313" key="2">
    <source>
        <dbReference type="Proteomes" id="UP000786811"/>
    </source>
</evidence>
<gene>
    <name evidence="1" type="ORF">HICCMSTLAB_LOCUS9616</name>
</gene>